<dbReference type="OrthoDB" id="237187at2157"/>
<evidence type="ECO:0000313" key="3">
    <source>
        <dbReference type="Proteomes" id="UP000765891"/>
    </source>
</evidence>
<reference evidence="2" key="1">
    <citation type="submission" date="2021-03" db="EMBL/GenBank/DDBJ databases">
        <title>Genomic Encyclopedia of Type Strains, Phase IV (KMG-IV): sequencing the most valuable type-strain genomes for metagenomic binning, comparative biology and taxonomic classification.</title>
        <authorList>
            <person name="Goeker M."/>
        </authorList>
    </citation>
    <scope>NUCLEOTIDE SEQUENCE</scope>
    <source>
        <strain evidence="2">DSM 22443</strain>
    </source>
</reference>
<feature type="transmembrane region" description="Helical" evidence="1">
    <location>
        <begin position="269"/>
        <end position="289"/>
    </location>
</feature>
<dbReference type="Proteomes" id="UP000765891">
    <property type="component" value="Unassembled WGS sequence"/>
</dbReference>
<feature type="transmembrane region" description="Helical" evidence="1">
    <location>
        <begin position="343"/>
        <end position="365"/>
    </location>
</feature>
<dbReference type="AlphaFoldDB" id="A0A8T4GJ66"/>
<dbReference type="Pfam" id="PF15971">
    <property type="entry name" value="Mannosyl_trans4"/>
    <property type="match status" value="1"/>
</dbReference>
<name>A0A8T4GJ66_9EURY</name>
<dbReference type="GO" id="GO:0004169">
    <property type="term" value="F:dolichyl-phosphate-mannose-protein mannosyltransferase activity"/>
    <property type="evidence" value="ECO:0007669"/>
    <property type="project" value="InterPro"/>
</dbReference>
<organism evidence="2 3">
    <name type="scientific">Halarchaeum rubridurum</name>
    <dbReference type="NCBI Taxonomy" id="489911"/>
    <lineage>
        <taxon>Archaea</taxon>
        <taxon>Methanobacteriati</taxon>
        <taxon>Methanobacteriota</taxon>
        <taxon>Stenosarchaea group</taxon>
        <taxon>Halobacteria</taxon>
        <taxon>Halobacteriales</taxon>
        <taxon>Halobacteriaceae</taxon>
    </lineage>
</organism>
<keyword evidence="1" id="KW-0812">Transmembrane</keyword>
<feature type="transmembrane region" description="Helical" evidence="1">
    <location>
        <begin position="213"/>
        <end position="233"/>
    </location>
</feature>
<evidence type="ECO:0000313" key="2">
    <source>
        <dbReference type="EMBL" id="MBP1953338.1"/>
    </source>
</evidence>
<feature type="transmembrane region" description="Helical" evidence="1">
    <location>
        <begin position="21"/>
        <end position="42"/>
    </location>
</feature>
<evidence type="ECO:0000256" key="1">
    <source>
        <dbReference type="SAM" id="Phobius"/>
    </source>
</evidence>
<gene>
    <name evidence="2" type="ORF">J2752_000219</name>
</gene>
<feature type="transmembrane region" description="Helical" evidence="1">
    <location>
        <begin position="131"/>
        <end position="150"/>
    </location>
</feature>
<keyword evidence="1" id="KW-1133">Transmembrane helix</keyword>
<proteinExistence type="predicted"/>
<dbReference type="RefSeq" id="WP_188871538.1">
    <property type="nucleotide sequence ID" value="NZ_BMOO01000003.1"/>
</dbReference>
<feature type="transmembrane region" description="Helical" evidence="1">
    <location>
        <begin position="156"/>
        <end position="173"/>
    </location>
</feature>
<sequence length="421" mass="46624">MADQYPHRYFSVLREEISHRWRSFIVGQTTLILLFLVAPNFLLLGRPRLGPDETLFAYSGYLWAETAKVPYLHLWDVKPPAIHETAALFSLLSGGNPWGIALLSALSMCLLIIGSNVLVGQLIQTHTQNPIAAYIAGTTPLVYHTYYNLAATGLRPKHFTIFFGLLSVYFYLVKDRWALGGFSAGIAAGYWQFGVIFPVIAVVISHTTGKNELRAVVGGGFGAALLVVVPVYISSPAAFSSMLVEVIGTPILVTEPLEPGVRLRKFLRFLSFALPVIGLGLFGSVLAVVKRETTWITVGTGWFFLQVFRFDLDSTPDLLLLVIFSALGIGILIEAVDEEAIPLYLVLGVVMTGFVISIITVTTPLNSVPPPESLEALFWDRQIADRCHIRMSGTEERFIDILRGNMTAEECRYQIWRLMLN</sequence>
<feature type="transmembrane region" description="Helical" evidence="1">
    <location>
        <begin position="318"/>
        <end position="336"/>
    </location>
</feature>
<dbReference type="EMBL" id="JAGGKO010000001">
    <property type="protein sequence ID" value="MBP1953338.1"/>
    <property type="molecule type" value="Genomic_DNA"/>
</dbReference>
<comment type="caution">
    <text evidence="2">The sequence shown here is derived from an EMBL/GenBank/DDBJ whole genome shotgun (WGS) entry which is preliminary data.</text>
</comment>
<keyword evidence="1" id="KW-0472">Membrane</keyword>
<dbReference type="InterPro" id="IPR031897">
    <property type="entry name" value="AglS"/>
</dbReference>
<protein>
    <submittedName>
        <fullName evidence="2">Uncharacterized protein</fullName>
    </submittedName>
</protein>
<feature type="transmembrane region" description="Helical" evidence="1">
    <location>
        <begin position="98"/>
        <end position="119"/>
    </location>
</feature>
<feature type="transmembrane region" description="Helical" evidence="1">
    <location>
        <begin position="185"/>
        <end position="207"/>
    </location>
</feature>
<accession>A0A8T4GJ66</accession>